<reference evidence="3" key="1">
    <citation type="journal article" date="2017" name="Genome Biol.">
        <title>Comparative genomics reveals high biological diversity and specific adaptations in the industrially and medically important fungal genus Aspergillus.</title>
        <authorList>
            <person name="de Vries R.P."/>
            <person name="Riley R."/>
            <person name="Wiebenga A."/>
            <person name="Aguilar-Osorio G."/>
            <person name="Amillis S."/>
            <person name="Uchima C.A."/>
            <person name="Anderluh G."/>
            <person name="Asadollahi M."/>
            <person name="Askin M."/>
            <person name="Barry K."/>
            <person name="Battaglia E."/>
            <person name="Bayram O."/>
            <person name="Benocci T."/>
            <person name="Braus-Stromeyer S.A."/>
            <person name="Caldana C."/>
            <person name="Canovas D."/>
            <person name="Cerqueira G.C."/>
            <person name="Chen F."/>
            <person name="Chen W."/>
            <person name="Choi C."/>
            <person name="Clum A."/>
            <person name="Dos Santos R.A."/>
            <person name="Damasio A.R."/>
            <person name="Diallinas G."/>
            <person name="Emri T."/>
            <person name="Fekete E."/>
            <person name="Flipphi M."/>
            <person name="Freyberg S."/>
            <person name="Gallo A."/>
            <person name="Gournas C."/>
            <person name="Habgood R."/>
            <person name="Hainaut M."/>
            <person name="Harispe M.L."/>
            <person name="Henrissat B."/>
            <person name="Hilden K.S."/>
            <person name="Hope R."/>
            <person name="Hossain A."/>
            <person name="Karabika E."/>
            <person name="Karaffa L."/>
            <person name="Karanyi Z."/>
            <person name="Krasevec N."/>
            <person name="Kuo A."/>
            <person name="Kusch H."/>
            <person name="LaButti K."/>
            <person name="Lagendijk E.L."/>
            <person name="Lapidus A."/>
            <person name="Levasseur A."/>
            <person name="Lindquist E."/>
            <person name="Lipzen A."/>
            <person name="Logrieco A.F."/>
            <person name="MacCabe A."/>
            <person name="Maekelae M.R."/>
            <person name="Malavazi I."/>
            <person name="Melin P."/>
            <person name="Meyer V."/>
            <person name="Mielnichuk N."/>
            <person name="Miskei M."/>
            <person name="Molnar A.P."/>
            <person name="Mule G."/>
            <person name="Ngan C.Y."/>
            <person name="Orejas M."/>
            <person name="Orosz E."/>
            <person name="Ouedraogo J.P."/>
            <person name="Overkamp K.M."/>
            <person name="Park H.-S."/>
            <person name="Perrone G."/>
            <person name="Piumi F."/>
            <person name="Punt P.J."/>
            <person name="Ram A.F."/>
            <person name="Ramon A."/>
            <person name="Rauscher S."/>
            <person name="Record E."/>
            <person name="Riano-Pachon D.M."/>
            <person name="Robert V."/>
            <person name="Roehrig J."/>
            <person name="Ruller R."/>
            <person name="Salamov A."/>
            <person name="Salih N.S."/>
            <person name="Samson R.A."/>
            <person name="Sandor E."/>
            <person name="Sanguinetti M."/>
            <person name="Schuetze T."/>
            <person name="Sepcic K."/>
            <person name="Shelest E."/>
            <person name="Sherlock G."/>
            <person name="Sophianopoulou V."/>
            <person name="Squina F.M."/>
            <person name="Sun H."/>
            <person name="Susca A."/>
            <person name="Todd R.B."/>
            <person name="Tsang A."/>
            <person name="Unkles S.E."/>
            <person name="van de Wiele N."/>
            <person name="van Rossen-Uffink D."/>
            <person name="Oliveira J.V."/>
            <person name="Vesth T.C."/>
            <person name="Visser J."/>
            <person name="Yu J.-H."/>
            <person name="Zhou M."/>
            <person name="Andersen M.R."/>
            <person name="Archer D.B."/>
            <person name="Baker S.E."/>
            <person name="Benoit I."/>
            <person name="Brakhage A.A."/>
            <person name="Braus G.H."/>
            <person name="Fischer R."/>
            <person name="Frisvad J.C."/>
            <person name="Goldman G.H."/>
            <person name="Houbraken J."/>
            <person name="Oakley B."/>
            <person name="Pocsi I."/>
            <person name="Scazzocchio C."/>
            <person name="Seiboth B."/>
            <person name="vanKuyk P.A."/>
            <person name="Wortman J."/>
            <person name="Dyer P.S."/>
            <person name="Grigoriev I.V."/>
        </authorList>
    </citation>
    <scope>NUCLEOTIDE SEQUENCE [LARGE SCALE GENOMIC DNA]</scope>
    <source>
        <strain evidence="3">CBS 593.65</strain>
    </source>
</reference>
<dbReference type="RefSeq" id="XP_040703648.1">
    <property type="nucleotide sequence ID" value="XM_040846814.1"/>
</dbReference>
<evidence type="ECO:0000313" key="3">
    <source>
        <dbReference type="Proteomes" id="UP000184356"/>
    </source>
</evidence>
<feature type="compositionally biased region" description="Polar residues" evidence="1">
    <location>
        <begin position="1"/>
        <end position="12"/>
    </location>
</feature>
<protein>
    <submittedName>
        <fullName evidence="2">Uncharacterized protein</fullName>
    </submittedName>
</protein>
<evidence type="ECO:0000313" key="2">
    <source>
        <dbReference type="EMBL" id="OJJ59842.1"/>
    </source>
</evidence>
<feature type="compositionally biased region" description="Basic and acidic residues" evidence="1">
    <location>
        <begin position="29"/>
        <end position="42"/>
    </location>
</feature>
<accession>A0A1L9TKB3</accession>
<gene>
    <name evidence="2" type="ORF">ASPSYDRAFT_44226</name>
</gene>
<name>A0A1L9TKB3_9EURO</name>
<keyword evidence="3" id="KW-1185">Reference proteome</keyword>
<proteinExistence type="predicted"/>
<dbReference type="GeneID" id="63762887"/>
<sequence length="99" mass="11309">MHTHTTKSQEPPSSISSSAYIQNRPTFLHLDRFSRQRPRDPITRLTRANMARFPTASSHHSRSGMAHPRQRRLKAEQQTRQTYAVLVSTASLVLPMGDK</sequence>
<dbReference type="Proteomes" id="UP000184356">
    <property type="component" value="Unassembled WGS sequence"/>
</dbReference>
<evidence type="ECO:0000256" key="1">
    <source>
        <dbReference type="SAM" id="MobiDB-lite"/>
    </source>
</evidence>
<dbReference type="EMBL" id="KV878585">
    <property type="protein sequence ID" value="OJJ59842.1"/>
    <property type="molecule type" value="Genomic_DNA"/>
</dbReference>
<dbReference type="AlphaFoldDB" id="A0A1L9TKB3"/>
<organism evidence="2 3">
    <name type="scientific">Aspergillus sydowii CBS 593.65</name>
    <dbReference type="NCBI Taxonomy" id="1036612"/>
    <lineage>
        <taxon>Eukaryota</taxon>
        <taxon>Fungi</taxon>
        <taxon>Dikarya</taxon>
        <taxon>Ascomycota</taxon>
        <taxon>Pezizomycotina</taxon>
        <taxon>Eurotiomycetes</taxon>
        <taxon>Eurotiomycetidae</taxon>
        <taxon>Eurotiales</taxon>
        <taxon>Aspergillaceae</taxon>
        <taxon>Aspergillus</taxon>
        <taxon>Aspergillus subgen. Nidulantes</taxon>
    </lineage>
</organism>
<feature type="region of interest" description="Disordered" evidence="1">
    <location>
        <begin position="1"/>
        <end position="79"/>
    </location>
</feature>
<dbReference type="VEuPathDB" id="FungiDB:ASPSYDRAFT_44226"/>